<evidence type="ECO:0000256" key="6">
    <source>
        <dbReference type="ARBA" id="ARBA00023136"/>
    </source>
</evidence>
<evidence type="ECO:0000313" key="13">
    <source>
        <dbReference type="Proteomes" id="UP000270224"/>
    </source>
</evidence>
<keyword evidence="2" id="KW-0813">Transport</keyword>
<dbReference type="InterPro" id="IPR012910">
    <property type="entry name" value="Plug_dom"/>
</dbReference>
<evidence type="ECO:0000256" key="9">
    <source>
        <dbReference type="SAM" id="SignalP"/>
    </source>
</evidence>
<keyword evidence="12" id="KW-0675">Receptor</keyword>
<evidence type="ECO:0000256" key="2">
    <source>
        <dbReference type="ARBA" id="ARBA00022448"/>
    </source>
</evidence>
<reference evidence="13" key="1">
    <citation type="submission" date="2018-11" db="EMBL/GenBank/DDBJ databases">
        <title>Proposal to divide the Flavobacteriaceae and reorganize its genera based on Amino Acid Identity values calculated from whole genome sequences.</title>
        <authorList>
            <person name="Nicholson A.C."/>
            <person name="Gulvik C.A."/>
            <person name="Whitney A.M."/>
            <person name="Humrighouse B.W."/>
            <person name="Bell M."/>
            <person name="Holmens B."/>
            <person name="Steigerwalt A."/>
            <person name="Villarma A."/>
            <person name="Sheth M."/>
            <person name="Batra D."/>
            <person name="Pryor J."/>
            <person name="Bernardet J.-F."/>
            <person name="Hugo C."/>
            <person name="Kampfer P."/>
            <person name="Newman J."/>
            <person name="Mcquiston J.R."/>
        </authorList>
    </citation>
    <scope>NUCLEOTIDE SEQUENCE [LARGE SCALE GENOMIC DNA]</scope>
    <source>
        <strain evidence="13">H3056</strain>
    </source>
</reference>
<dbReference type="Pfam" id="PF00593">
    <property type="entry name" value="TonB_dep_Rec_b-barrel"/>
    <property type="match status" value="1"/>
</dbReference>
<comment type="subcellular location">
    <subcellularLocation>
        <location evidence="1">Cell outer membrane</location>
        <topology evidence="1">Multi-pass membrane protein</topology>
    </subcellularLocation>
</comment>
<name>A0A3N0WSB9_9FLAO</name>
<evidence type="ECO:0000256" key="1">
    <source>
        <dbReference type="ARBA" id="ARBA00004571"/>
    </source>
</evidence>
<proteinExistence type="inferred from homology"/>
<evidence type="ECO:0000259" key="11">
    <source>
        <dbReference type="Pfam" id="PF07715"/>
    </source>
</evidence>
<dbReference type="PANTHER" id="PTHR30069:SF49">
    <property type="entry name" value="OUTER MEMBRANE PROTEIN C"/>
    <property type="match status" value="1"/>
</dbReference>
<keyword evidence="5 8" id="KW-0798">TonB box</keyword>
<dbReference type="Gene3D" id="2.40.170.20">
    <property type="entry name" value="TonB-dependent receptor, beta-barrel domain"/>
    <property type="match status" value="1"/>
</dbReference>
<dbReference type="InterPro" id="IPR039426">
    <property type="entry name" value="TonB-dep_rcpt-like"/>
</dbReference>
<dbReference type="OrthoDB" id="9759247at2"/>
<keyword evidence="7" id="KW-0998">Cell outer membrane</keyword>
<keyword evidence="3" id="KW-1134">Transmembrane beta strand</keyword>
<organism evidence="12 13">
    <name type="scientific">Kaistella daneshvariae</name>
    <dbReference type="NCBI Taxonomy" id="2487074"/>
    <lineage>
        <taxon>Bacteria</taxon>
        <taxon>Pseudomonadati</taxon>
        <taxon>Bacteroidota</taxon>
        <taxon>Flavobacteriia</taxon>
        <taxon>Flavobacteriales</taxon>
        <taxon>Weeksellaceae</taxon>
        <taxon>Chryseobacterium group</taxon>
        <taxon>Kaistella</taxon>
    </lineage>
</organism>
<sequence>MKNFIFLPVLLLISSNITAQMHADSINHQIQEVIVIGTTKIANKENKPLGSVDEYLQKSAKVDMVKRGAYAWEPLINGLPTERTLVTIDGMRIFGACTDKMDPITSYVEVSNLQEAEISSGQEGSCHGNTIGGAIDLKRNKSVFGKELWNFNLNSGFETVNSQKIFGAGAKYKTGKFYSDLNLMLRDAENYKAGNNVEIPYSQFQKMNISAISGARIAENKLLEASIIYDKATDVGYPALPMDVSLAEALITSLKFQVLPQSDLLKSWESKVYYNTITHHMDDTKRPDTPIHMDMPGWSTTFGYYSQLKFAAKQHNFLLNITGYYNKSRAEMTMYPNDKSEKLMFMLTWPEVRTLSQAVFLEDKIKVSESSNLKISASATLHQNKVESEFGLSSLQIFYPEMKAEKMRILKSFAANYDFEKNAFQAGFGLGYGDRAPSVSEGYGFYLFNSFEKYDYIGNPNLKNESSLEANAFLGFKQKNYNLKLASSYFHISNYIVGNIVEGLVPMTIGANGVKRYGALESASVFNISFNADFQIGENLKWNSQMVYTRGKDCENENLPFMSPINYQSSLRFDRNKFSSEVSVFGNSKHENFAAKYGENETPAYFILNLNAGYKFNFGKTKLLAKAGVENAFDKSYTTYADWNQIPRPGRNFFLNLNFSL</sequence>
<gene>
    <name evidence="12" type="ORF">EGI11_10050</name>
</gene>
<dbReference type="InterPro" id="IPR037066">
    <property type="entry name" value="Plug_dom_sf"/>
</dbReference>
<evidence type="ECO:0000256" key="5">
    <source>
        <dbReference type="ARBA" id="ARBA00023077"/>
    </source>
</evidence>
<dbReference type="GO" id="GO:0009279">
    <property type="term" value="C:cell outer membrane"/>
    <property type="evidence" value="ECO:0007669"/>
    <property type="project" value="UniProtKB-SubCell"/>
</dbReference>
<dbReference type="AlphaFoldDB" id="A0A3N0WSB9"/>
<evidence type="ECO:0000313" key="12">
    <source>
        <dbReference type="EMBL" id="ROI07996.1"/>
    </source>
</evidence>
<dbReference type="PANTHER" id="PTHR30069">
    <property type="entry name" value="TONB-DEPENDENT OUTER MEMBRANE RECEPTOR"/>
    <property type="match status" value="1"/>
</dbReference>
<dbReference type="Gene3D" id="2.170.130.10">
    <property type="entry name" value="TonB-dependent receptor, plug domain"/>
    <property type="match status" value="1"/>
</dbReference>
<keyword evidence="6 8" id="KW-0472">Membrane</keyword>
<evidence type="ECO:0000256" key="4">
    <source>
        <dbReference type="ARBA" id="ARBA00022692"/>
    </source>
</evidence>
<evidence type="ECO:0000256" key="3">
    <source>
        <dbReference type="ARBA" id="ARBA00022452"/>
    </source>
</evidence>
<feature type="signal peptide" evidence="9">
    <location>
        <begin position="1"/>
        <end position="19"/>
    </location>
</feature>
<keyword evidence="9" id="KW-0732">Signal</keyword>
<dbReference type="SUPFAM" id="SSF56935">
    <property type="entry name" value="Porins"/>
    <property type="match status" value="1"/>
</dbReference>
<protein>
    <submittedName>
        <fullName evidence="12">TonB-dependent receptor</fullName>
    </submittedName>
</protein>
<dbReference type="EMBL" id="RJUG01000004">
    <property type="protein sequence ID" value="ROI07996.1"/>
    <property type="molecule type" value="Genomic_DNA"/>
</dbReference>
<dbReference type="GO" id="GO:0044718">
    <property type="term" value="P:siderophore transmembrane transport"/>
    <property type="evidence" value="ECO:0007669"/>
    <property type="project" value="TreeGrafter"/>
</dbReference>
<evidence type="ECO:0000256" key="7">
    <source>
        <dbReference type="ARBA" id="ARBA00023237"/>
    </source>
</evidence>
<evidence type="ECO:0000259" key="10">
    <source>
        <dbReference type="Pfam" id="PF00593"/>
    </source>
</evidence>
<keyword evidence="4" id="KW-0812">Transmembrane</keyword>
<evidence type="ECO:0000256" key="8">
    <source>
        <dbReference type="RuleBase" id="RU003357"/>
    </source>
</evidence>
<feature type="domain" description="TonB-dependent receptor plug" evidence="11">
    <location>
        <begin position="45"/>
        <end position="133"/>
    </location>
</feature>
<dbReference type="InterPro" id="IPR036942">
    <property type="entry name" value="Beta-barrel_TonB_sf"/>
</dbReference>
<accession>A0A3N0WSB9</accession>
<comment type="caution">
    <text evidence="12">The sequence shown here is derived from an EMBL/GenBank/DDBJ whole genome shotgun (WGS) entry which is preliminary data.</text>
</comment>
<feature type="chain" id="PRO_5018087413" evidence="9">
    <location>
        <begin position="20"/>
        <end position="661"/>
    </location>
</feature>
<comment type="similarity">
    <text evidence="8">Belongs to the TonB-dependent receptor family.</text>
</comment>
<feature type="domain" description="TonB-dependent receptor-like beta-barrel" evidence="10">
    <location>
        <begin position="271"/>
        <end position="631"/>
    </location>
</feature>
<dbReference type="Pfam" id="PF07715">
    <property type="entry name" value="Plug"/>
    <property type="match status" value="1"/>
</dbReference>
<dbReference type="Proteomes" id="UP000270224">
    <property type="component" value="Unassembled WGS sequence"/>
</dbReference>
<dbReference type="RefSeq" id="WP_123266308.1">
    <property type="nucleotide sequence ID" value="NZ_RJUG01000004.1"/>
</dbReference>
<dbReference type="InterPro" id="IPR000531">
    <property type="entry name" value="Beta-barrel_TonB"/>
</dbReference>
<dbReference type="GO" id="GO:0015344">
    <property type="term" value="F:siderophore uptake transmembrane transporter activity"/>
    <property type="evidence" value="ECO:0007669"/>
    <property type="project" value="TreeGrafter"/>
</dbReference>